<reference evidence="3 4" key="2">
    <citation type="journal article" date="2023" name="Mol. Biol. Evol.">
        <title>Genomics of Secondarily Temperate Adaptation in the Only Non-Antarctic Icefish.</title>
        <authorList>
            <person name="Rivera-Colon A.G."/>
            <person name="Rayamajhi N."/>
            <person name="Minhas B.F."/>
            <person name="Madrigal G."/>
            <person name="Bilyk K.T."/>
            <person name="Yoon V."/>
            <person name="Hune M."/>
            <person name="Gregory S."/>
            <person name="Cheng C.H.C."/>
            <person name="Catchen J.M."/>
        </authorList>
    </citation>
    <scope>NUCLEOTIDE SEQUENCE [LARGE SCALE GENOMIC DNA]</scope>
    <source>
        <strain evidence="3">JMC-PN-2008</strain>
    </source>
</reference>
<evidence type="ECO:0000256" key="1">
    <source>
        <dbReference type="SAM" id="MobiDB-lite"/>
    </source>
</evidence>
<organism evidence="3 4">
    <name type="scientific">Eleginops maclovinus</name>
    <name type="common">Patagonian blennie</name>
    <name type="synonym">Eleginus maclovinus</name>
    <dbReference type="NCBI Taxonomy" id="56733"/>
    <lineage>
        <taxon>Eukaryota</taxon>
        <taxon>Metazoa</taxon>
        <taxon>Chordata</taxon>
        <taxon>Craniata</taxon>
        <taxon>Vertebrata</taxon>
        <taxon>Euteleostomi</taxon>
        <taxon>Actinopterygii</taxon>
        <taxon>Neopterygii</taxon>
        <taxon>Teleostei</taxon>
        <taxon>Neoteleostei</taxon>
        <taxon>Acanthomorphata</taxon>
        <taxon>Eupercaria</taxon>
        <taxon>Perciformes</taxon>
        <taxon>Notothenioidei</taxon>
        <taxon>Eleginopidae</taxon>
        <taxon>Eleginops</taxon>
    </lineage>
</organism>
<name>A0AAN7X9M1_ELEMC</name>
<proteinExistence type="predicted"/>
<keyword evidence="2" id="KW-0732">Signal</keyword>
<keyword evidence="4" id="KW-1185">Reference proteome</keyword>
<sequence length="121" mass="13497">MISYLVSSILLSILRVAAPPLCRCSVAVRRLSVAHDAARHCPVMEISQMKQRRKQSCVRSGRSQISNAAWRLEKCFLRATPPLQDHMKPLSPLTGPVRPGTPPNAKKKKDLQRNSSSDVLR</sequence>
<feature type="signal peptide" evidence="2">
    <location>
        <begin position="1"/>
        <end position="18"/>
    </location>
</feature>
<accession>A0AAN7X9M1</accession>
<evidence type="ECO:0000256" key="2">
    <source>
        <dbReference type="SAM" id="SignalP"/>
    </source>
</evidence>
<dbReference type="EMBL" id="JAUZQC010000016">
    <property type="protein sequence ID" value="KAK5858050.1"/>
    <property type="molecule type" value="Genomic_DNA"/>
</dbReference>
<evidence type="ECO:0008006" key="5">
    <source>
        <dbReference type="Google" id="ProtNLM"/>
    </source>
</evidence>
<gene>
    <name evidence="3" type="ORF">PBY51_011246</name>
</gene>
<comment type="caution">
    <text evidence="3">The sequence shown here is derived from an EMBL/GenBank/DDBJ whole genome shotgun (WGS) entry which is preliminary data.</text>
</comment>
<evidence type="ECO:0000313" key="3">
    <source>
        <dbReference type="EMBL" id="KAK5858050.1"/>
    </source>
</evidence>
<dbReference type="Proteomes" id="UP001346869">
    <property type="component" value="Unassembled WGS sequence"/>
</dbReference>
<dbReference type="AlphaFoldDB" id="A0AAN7X9M1"/>
<feature type="chain" id="PRO_5042906255" description="Secreted protein" evidence="2">
    <location>
        <begin position="19"/>
        <end position="121"/>
    </location>
</feature>
<reference evidence="3 4" key="1">
    <citation type="journal article" date="2023" name="Genes (Basel)">
        <title>Chromosome-Level Genome Assembly and Circadian Gene Repertoire of the Patagonia Blennie Eleginops maclovinus-The Closest Ancestral Proxy of Antarctic Cryonotothenioids.</title>
        <authorList>
            <person name="Cheng C.C."/>
            <person name="Rivera-Colon A.G."/>
            <person name="Minhas B.F."/>
            <person name="Wilson L."/>
            <person name="Rayamajhi N."/>
            <person name="Vargas-Chacoff L."/>
            <person name="Catchen J.M."/>
        </authorList>
    </citation>
    <scope>NUCLEOTIDE SEQUENCE [LARGE SCALE GENOMIC DNA]</scope>
    <source>
        <strain evidence="3">JMC-PN-2008</strain>
    </source>
</reference>
<evidence type="ECO:0000313" key="4">
    <source>
        <dbReference type="Proteomes" id="UP001346869"/>
    </source>
</evidence>
<protein>
    <recommendedName>
        <fullName evidence="5">Secreted protein</fullName>
    </recommendedName>
</protein>
<feature type="region of interest" description="Disordered" evidence="1">
    <location>
        <begin position="82"/>
        <end position="121"/>
    </location>
</feature>